<dbReference type="EMBL" id="JAQIZT010000010">
    <property type="protein sequence ID" value="KAJ6980785.1"/>
    <property type="molecule type" value="Genomic_DNA"/>
</dbReference>
<sequence length="71" mass="8453">MNSRKMTGYFSTRCCDWRGFFWKSLLMLFLKSGFKQQLSKSLEFKQAIRPRIFVLAQVSMVSRFKTMHTCS</sequence>
<protein>
    <submittedName>
        <fullName evidence="1">Uncharacterized protein</fullName>
    </submittedName>
</protein>
<comment type="caution">
    <text evidence="1">The sequence shown here is derived from an EMBL/GenBank/DDBJ whole genome shotgun (WGS) entry which is preliminary data.</text>
</comment>
<proteinExistence type="predicted"/>
<organism evidence="1 2">
    <name type="scientific">Populus alba x Populus x berolinensis</name>
    <dbReference type="NCBI Taxonomy" id="444605"/>
    <lineage>
        <taxon>Eukaryota</taxon>
        <taxon>Viridiplantae</taxon>
        <taxon>Streptophyta</taxon>
        <taxon>Embryophyta</taxon>
        <taxon>Tracheophyta</taxon>
        <taxon>Spermatophyta</taxon>
        <taxon>Magnoliopsida</taxon>
        <taxon>eudicotyledons</taxon>
        <taxon>Gunneridae</taxon>
        <taxon>Pentapetalae</taxon>
        <taxon>rosids</taxon>
        <taxon>fabids</taxon>
        <taxon>Malpighiales</taxon>
        <taxon>Salicaceae</taxon>
        <taxon>Saliceae</taxon>
        <taxon>Populus</taxon>
    </lineage>
</organism>
<name>A0AAD6M8A4_9ROSI</name>
<dbReference type="AlphaFoldDB" id="A0AAD6M8A4"/>
<keyword evidence="2" id="KW-1185">Reference proteome</keyword>
<dbReference type="Proteomes" id="UP001164929">
    <property type="component" value="Chromosome 10"/>
</dbReference>
<accession>A0AAD6M8A4</accession>
<gene>
    <name evidence="1" type="ORF">NC653_024213</name>
</gene>
<evidence type="ECO:0000313" key="1">
    <source>
        <dbReference type="EMBL" id="KAJ6980785.1"/>
    </source>
</evidence>
<reference evidence="1" key="1">
    <citation type="journal article" date="2023" name="Mol. Ecol. Resour.">
        <title>Chromosome-level genome assembly of a triploid poplar Populus alba 'Berolinensis'.</title>
        <authorList>
            <person name="Chen S."/>
            <person name="Yu Y."/>
            <person name="Wang X."/>
            <person name="Wang S."/>
            <person name="Zhang T."/>
            <person name="Zhou Y."/>
            <person name="He R."/>
            <person name="Meng N."/>
            <person name="Wang Y."/>
            <person name="Liu W."/>
            <person name="Liu Z."/>
            <person name="Liu J."/>
            <person name="Guo Q."/>
            <person name="Huang H."/>
            <person name="Sederoff R.R."/>
            <person name="Wang G."/>
            <person name="Qu G."/>
            <person name="Chen S."/>
        </authorList>
    </citation>
    <scope>NUCLEOTIDE SEQUENCE</scope>
    <source>
        <strain evidence="1">SC-2020</strain>
    </source>
</reference>
<evidence type="ECO:0000313" key="2">
    <source>
        <dbReference type="Proteomes" id="UP001164929"/>
    </source>
</evidence>